<dbReference type="GO" id="GO:0000287">
    <property type="term" value="F:magnesium ion binding"/>
    <property type="evidence" value="ECO:0007669"/>
    <property type="project" value="UniProtKB-UniRule"/>
</dbReference>
<evidence type="ECO:0000313" key="16">
    <source>
        <dbReference type="Proteomes" id="UP000000628"/>
    </source>
</evidence>
<evidence type="ECO:0000256" key="1">
    <source>
        <dbReference type="ARBA" id="ARBA00010945"/>
    </source>
</evidence>
<keyword evidence="2 13" id="KW-0515">Mutator protein</keyword>
<comment type="catalytic activity">
    <reaction evidence="12 13">
        <text>DNA(n) + a 2'-deoxyribonucleoside 5'-triphosphate = DNA(n+1) + diphosphate</text>
        <dbReference type="Rhea" id="RHEA:22508"/>
        <dbReference type="Rhea" id="RHEA-COMP:17339"/>
        <dbReference type="Rhea" id="RHEA-COMP:17340"/>
        <dbReference type="ChEBI" id="CHEBI:33019"/>
        <dbReference type="ChEBI" id="CHEBI:61560"/>
        <dbReference type="ChEBI" id="CHEBI:173112"/>
        <dbReference type="EC" id="2.7.7.7"/>
    </reaction>
</comment>
<dbReference type="Proteomes" id="UP000000628">
    <property type="component" value="Chromosome"/>
</dbReference>
<keyword evidence="9 13" id="KW-0239">DNA-directed DNA polymerase</keyword>
<dbReference type="GO" id="GO:0009432">
    <property type="term" value="P:SOS response"/>
    <property type="evidence" value="ECO:0007669"/>
    <property type="project" value="TreeGrafter"/>
</dbReference>
<evidence type="ECO:0000256" key="3">
    <source>
        <dbReference type="ARBA" id="ARBA00022679"/>
    </source>
</evidence>
<dbReference type="GO" id="GO:0006281">
    <property type="term" value="P:DNA repair"/>
    <property type="evidence" value="ECO:0007669"/>
    <property type="project" value="UniProtKB-UniRule"/>
</dbReference>
<evidence type="ECO:0000259" key="14">
    <source>
        <dbReference type="PROSITE" id="PS50173"/>
    </source>
</evidence>
<dbReference type="GO" id="GO:0006261">
    <property type="term" value="P:DNA-templated DNA replication"/>
    <property type="evidence" value="ECO:0007669"/>
    <property type="project" value="UniProtKB-UniRule"/>
</dbReference>
<feature type="site" description="Substrate discrimination" evidence="13">
    <location>
        <position position="32"/>
    </location>
</feature>
<dbReference type="SUPFAM" id="SSF100879">
    <property type="entry name" value="Lesion bypass DNA polymerase (Y-family), little finger domain"/>
    <property type="match status" value="1"/>
</dbReference>
<dbReference type="eggNOG" id="COG0389">
    <property type="taxonomic scope" value="Bacteria"/>
</dbReference>
<dbReference type="PANTHER" id="PTHR11076:SF33">
    <property type="entry name" value="DNA POLYMERASE KAPPA"/>
    <property type="match status" value="1"/>
</dbReference>
<keyword evidence="16" id="KW-1185">Reference proteome</keyword>
<dbReference type="CDD" id="cd03586">
    <property type="entry name" value="PolY_Pol_IV_kappa"/>
    <property type="match status" value="1"/>
</dbReference>
<dbReference type="AlphaFoldDB" id="C7R3I3"/>
<evidence type="ECO:0000256" key="5">
    <source>
        <dbReference type="ARBA" id="ARBA00022705"/>
    </source>
</evidence>
<evidence type="ECO:0000256" key="6">
    <source>
        <dbReference type="ARBA" id="ARBA00022723"/>
    </source>
</evidence>
<dbReference type="InterPro" id="IPR043502">
    <property type="entry name" value="DNA/RNA_pol_sf"/>
</dbReference>
<dbReference type="GO" id="GO:0042276">
    <property type="term" value="P:error-prone translesion synthesis"/>
    <property type="evidence" value="ECO:0007669"/>
    <property type="project" value="TreeGrafter"/>
</dbReference>
<keyword evidence="5 13" id="KW-0235">DNA replication</keyword>
<dbReference type="EC" id="2.7.7.7" evidence="13"/>
<dbReference type="HOGENOM" id="CLU_012348_1_0_11"/>
<accession>C7R3I3</accession>
<dbReference type="InterPro" id="IPR043128">
    <property type="entry name" value="Rev_trsase/Diguanyl_cyclase"/>
</dbReference>
<dbReference type="FunFam" id="3.30.1490.100:FF:000004">
    <property type="entry name" value="DNA polymerase IV"/>
    <property type="match status" value="1"/>
</dbReference>
<evidence type="ECO:0000256" key="9">
    <source>
        <dbReference type="ARBA" id="ARBA00022932"/>
    </source>
</evidence>
<dbReference type="OrthoDB" id="9808813at2"/>
<gene>
    <name evidence="13" type="primary">dinB</name>
    <name evidence="15" type="ordered locus">Jden_1063</name>
</gene>
<dbReference type="Pfam" id="PF00817">
    <property type="entry name" value="IMS"/>
    <property type="match status" value="1"/>
</dbReference>
<dbReference type="RefSeq" id="WP_015771347.1">
    <property type="nucleotide sequence ID" value="NC_013174.1"/>
</dbReference>
<dbReference type="Gene3D" id="3.30.70.270">
    <property type="match status" value="1"/>
</dbReference>
<comment type="subcellular location">
    <subcellularLocation>
        <location evidence="13">Cytoplasm</location>
    </subcellularLocation>
</comment>
<keyword evidence="3 13" id="KW-0808">Transferase</keyword>
<evidence type="ECO:0000256" key="4">
    <source>
        <dbReference type="ARBA" id="ARBA00022695"/>
    </source>
</evidence>
<dbReference type="EMBL" id="CP001706">
    <property type="protein sequence ID" value="ACV08719.1"/>
    <property type="molecule type" value="Genomic_DNA"/>
</dbReference>
<keyword evidence="13" id="KW-0238">DNA-binding</keyword>
<feature type="binding site" evidence="13">
    <location>
        <position position="27"/>
    </location>
    <ligand>
        <name>Mg(2+)</name>
        <dbReference type="ChEBI" id="CHEBI:18420"/>
    </ligand>
</feature>
<comment type="function">
    <text evidence="11 13">Poorly processive, error-prone DNA polymerase involved in untargeted mutagenesis. Copies undamaged DNA at stalled replication forks, which arise in vivo from mismatched or misaligned primer ends. These misaligned primers can be extended by PolIV. Exhibits no 3'-5' exonuclease (proofreading) activity. May be involved in translesional synthesis, in conjunction with the beta clamp from PolIII.</text>
</comment>
<dbReference type="PANTHER" id="PTHR11076">
    <property type="entry name" value="DNA REPAIR POLYMERASE UMUC / TRANSFERASE FAMILY MEMBER"/>
    <property type="match status" value="1"/>
</dbReference>
<feature type="active site" evidence="13">
    <location>
        <position position="121"/>
    </location>
</feature>
<proteinExistence type="inferred from homology"/>
<feature type="domain" description="UmuC" evidence="14">
    <location>
        <begin position="23"/>
        <end position="202"/>
    </location>
</feature>
<dbReference type="Gene3D" id="3.30.1490.100">
    <property type="entry name" value="DNA polymerase, Y-family, little finger domain"/>
    <property type="match status" value="1"/>
</dbReference>
<dbReference type="Gene3D" id="1.10.150.20">
    <property type="entry name" value="5' to 3' exonuclease, C-terminal subdomain"/>
    <property type="match status" value="1"/>
</dbReference>
<reference evidence="15 16" key="1">
    <citation type="journal article" date="2009" name="Stand. Genomic Sci.">
        <title>Complete genome sequence of Jonesia denitrificans type strain (Prevot 55134).</title>
        <authorList>
            <person name="Pukall R."/>
            <person name="Gehrich-Schroter G."/>
            <person name="Lapidus A."/>
            <person name="Nolan M."/>
            <person name="Glavina Del Rio T."/>
            <person name="Lucas S."/>
            <person name="Chen F."/>
            <person name="Tice H."/>
            <person name="Pitluck S."/>
            <person name="Cheng J.F."/>
            <person name="Copeland A."/>
            <person name="Saunders E."/>
            <person name="Brettin T."/>
            <person name="Detter J.C."/>
            <person name="Bruce D."/>
            <person name="Goodwin L."/>
            <person name="Pati A."/>
            <person name="Ivanova N."/>
            <person name="Mavromatis K."/>
            <person name="Ovchinnikova G."/>
            <person name="Chen A."/>
            <person name="Palaniappan K."/>
            <person name="Land M."/>
            <person name="Hauser L."/>
            <person name="Chang Y.J."/>
            <person name="Jeffries C.D."/>
            <person name="Chain P."/>
            <person name="Goker M."/>
            <person name="Bristow J."/>
            <person name="Eisen J.A."/>
            <person name="Markowitz V."/>
            <person name="Hugenholtz P."/>
            <person name="Kyrpides N.C."/>
            <person name="Klenk H.P."/>
            <person name="Han C."/>
        </authorList>
    </citation>
    <scope>NUCLEOTIDE SEQUENCE [LARGE SCALE GENOMIC DNA]</scope>
    <source>
        <strain evidence="16">ATCC 14870 / DSM 20603 / BCRC 15368 / CIP 55.134 / JCM 11481 / NBRC 15587 / NCTC 10816 / Prevot 55134</strain>
    </source>
</reference>
<dbReference type="GO" id="GO:0003684">
    <property type="term" value="F:damaged DNA binding"/>
    <property type="evidence" value="ECO:0007669"/>
    <property type="project" value="InterPro"/>
</dbReference>
<dbReference type="GO" id="GO:0005829">
    <property type="term" value="C:cytosol"/>
    <property type="evidence" value="ECO:0007669"/>
    <property type="project" value="TreeGrafter"/>
</dbReference>
<evidence type="ECO:0000256" key="10">
    <source>
        <dbReference type="ARBA" id="ARBA00023204"/>
    </source>
</evidence>
<evidence type="ECO:0000256" key="13">
    <source>
        <dbReference type="HAMAP-Rule" id="MF_01113"/>
    </source>
</evidence>
<dbReference type="PROSITE" id="PS50173">
    <property type="entry name" value="UMUC"/>
    <property type="match status" value="1"/>
</dbReference>
<dbReference type="STRING" id="471856.Jden_1063"/>
<evidence type="ECO:0000313" key="15">
    <source>
        <dbReference type="EMBL" id="ACV08719.1"/>
    </source>
</evidence>
<comment type="cofactor">
    <cofactor evidence="13">
        <name>Mg(2+)</name>
        <dbReference type="ChEBI" id="CHEBI:18420"/>
    </cofactor>
    <text evidence="13">Binds 2 magnesium ions per subunit.</text>
</comment>
<keyword evidence="7 13" id="KW-0227">DNA damage</keyword>
<dbReference type="Gene3D" id="3.40.1170.60">
    <property type="match status" value="1"/>
</dbReference>
<comment type="similarity">
    <text evidence="1 13">Belongs to the DNA polymerase type-Y family.</text>
</comment>
<dbReference type="InterPro" id="IPR036775">
    <property type="entry name" value="DNA_pol_Y-fam_lit_finger_sf"/>
</dbReference>
<evidence type="ECO:0000256" key="8">
    <source>
        <dbReference type="ARBA" id="ARBA00022842"/>
    </source>
</evidence>
<dbReference type="HAMAP" id="MF_01113">
    <property type="entry name" value="DNApol_IV"/>
    <property type="match status" value="1"/>
</dbReference>
<comment type="subunit">
    <text evidence="13">Monomer.</text>
</comment>
<keyword evidence="10 13" id="KW-0234">DNA repair</keyword>
<dbReference type="GO" id="GO:0003887">
    <property type="term" value="F:DNA-directed DNA polymerase activity"/>
    <property type="evidence" value="ECO:0007669"/>
    <property type="project" value="UniProtKB-UniRule"/>
</dbReference>
<sequence length="413" mass="45377">MSNAVRVTQARRDWGSDDTGLNVMHVDMDAFYASVEIAQRPELRGQPVIVAGGERSVVLAASYEARELGVRSAMPTQRARLLAPHAVWVAPRHHEYARISRSVMDYLDTITPWVEQVSIDEAYLDVSGIRGPQGTLSARAQELRAQVKAHHGVTCSVGVAANKFLAKLCSTQAKPDGLLVLPRGQEQEFLNLLPIGALMGIGDKSERRLKQHGLHTIRDVAALEPSYVVALLGATLGNRLIHLARGIDDRPVTPTRVEKSVGAEHTFAQDEGSREVLRATVRSLADTVTSRLRSRGLLARTISVKIRDVNFHTITRHVTLHSPSQSLHVVFSQAWTLVDRQLLPGQRARLLGVRAEQLVPEEGQPLTLTLEESLTDHHDTTRKTEETIDAIRAKFGSRAISLGVQSGLQLPKS</sequence>
<dbReference type="SUPFAM" id="SSF56672">
    <property type="entry name" value="DNA/RNA polymerases"/>
    <property type="match status" value="1"/>
</dbReference>
<keyword evidence="4 13" id="KW-0548">Nucleotidyltransferase</keyword>
<dbReference type="NCBIfam" id="NF002677">
    <property type="entry name" value="PRK02406.1"/>
    <property type="match status" value="1"/>
</dbReference>
<feature type="binding site" evidence="13">
    <location>
        <position position="120"/>
    </location>
    <ligand>
        <name>Mg(2+)</name>
        <dbReference type="ChEBI" id="CHEBI:18420"/>
    </ligand>
</feature>
<dbReference type="InterPro" id="IPR017961">
    <property type="entry name" value="DNA_pol_Y-fam_little_finger"/>
</dbReference>
<name>C7R3I3_JONDD</name>
<evidence type="ECO:0000256" key="12">
    <source>
        <dbReference type="ARBA" id="ARBA00049244"/>
    </source>
</evidence>
<dbReference type="KEGG" id="jde:Jden_1063"/>
<keyword evidence="13" id="KW-0963">Cytoplasm</keyword>
<protein>
    <recommendedName>
        <fullName evidence="13">DNA polymerase IV</fullName>
        <shortName evidence="13">Pol IV</shortName>
        <ecNumber evidence="13">2.7.7.7</ecNumber>
    </recommendedName>
</protein>
<dbReference type="Pfam" id="PF11799">
    <property type="entry name" value="IMS_C"/>
    <property type="match status" value="1"/>
</dbReference>
<evidence type="ECO:0000256" key="7">
    <source>
        <dbReference type="ARBA" id="ARBA00022763"/>
    </source>
</evidence>
<keyword evidence="6 13" id="KW-0479">Metal-binding</keyword>
<dbReference type="InterPro" id="IPR050116">
    <property type="entry name" value="DNA_polymerase-Y"/>
</dbReference>
<evidence type="ECO:0000256" key="11">
    <source>
        <dbReference type="ARBA" id="ARBA00025589"/>
    </source>
</evidence>
<organism evidence="15 16">
    <name type="scientific">Jonesia denitrificans (strain ATCC 14870 / DSM 20603 / BCRC 15368 / CIP 55.134 / JCM 11481 / NBRC 15587 / NCTC 10816 / Prevot 55134)</name>
    <name type="common">Listeria denitrificans</name>
    <dbReference type="NCBI Taxonomy" id="471856"/>
    <lineage>
        <taxon>Bacteria</taxon>
        <taxon>Bacillati</taxon>
        <taxon>Actinomycetota</taxon>
        <taxon>Actinomycetes</taxon>
        <taxon>Micrococcales</taxon>
        <taxon>Jonesiaceae</taxon>
        <taxon>Jonesia</taxon>
    </lineage>
</organism>
<keyword evidence="8 13" id="KW-0460">Magnesium</keyword>
<dbReference type="InterPro" id="IPR022880">
    <property type="entry name" value="DNApol_IV"/>
</dbReference>
<evidence type="ECO:0000256" key="2">
    <source>
        <dbReference type="ARBA" id="ARBA00022457"/>
    </source>
</evidence>
<dbReference type="InterPro" id="IPR001126">
    <property type="entry name" value="UmuC"/>
</dbReference>